<gene>
    <name evidence="3" type="primary">galE_1</name>
    <name evidence="3" type="ORF">NCTC10437_00700</name>
</gene>
<name>A0A3S5EIY1_MYCAU</name>
<dbReference type="EC" id="5.1.3.2" evidence="3"/>
<dbReference type="CDD" id="cd05240">
    <property type="entry name" value="UDP_G4E_3_SDR_e"/>
    <property type="match status" value="1"/>
</dbReference>
<evidence type="ECO:0000259" key="2">
    <source>
        <dbReference type="Pfam" id="PF01370"/>
    </source>
</evidence>
<sequence>MESEGRSGGGADGSDPRDAPTYPKVVLVTGACRFLGGYLTARLAQNPLINHVIAVDAVAPSKDLLRRMGRAEFVRADIRNPFIAKVIRNGDVDTVVHAAAASYAPRSGGRATLKELNVMGAIQLFAACQKAPSVRRVILKSTSEVYGSSSRDPVLFSESSSRRRPPGEGFARDSIDIEGYARGLGRRRPDIAVTILRLANMIGPAMDSALSRYLAGPVVPTVIGHDPRLQLLHEQDALGALERATMAGRSGAFNVGAAGVIMMSQAIRRAGRIALPVPRSTLVAVDSLWRAARSTELDREQLDYLSYGRVMDTTRMRNELGYTPKWTTAEAFDDYVRGRGLTPIVDPRWIRSVENRAVAAAQRWGR</sequence>
<dbReference type="STRING" id="1791.GCA_001049355_02395"/>
<keyword evidence="4" id="KW-1185">Reference proteome</keyword>
<dbReference type="Proteomes" id="UP000279306">
    <property type="component" value="Chromosome"/>
</dbReference>
<feature type="domain" description="NAD-dependent epimerase/dehydratase" evidence="2">
    <location>
        <begin position="26"/>
        <end position="247"/>
    </location>
</feature>
<protein>
    <submittedName>
        <fullName evidence="3">NAD-dependent epimerase/dehydratase</fullName>
        <ecNumber evidence="3">5.1.3.2</ecNumber>
    </submittedName>
</protein>
<dbReference type="GO" id="GO:0003978">
    <property type="term" value="F:UDP-glucose 4-epimerase activity"/>
    <property type="evidence" value="ECO:0007669"/>
    <property type="project" value="UniProtKB-EC"/>
</dbReference>
<organism evidence="3 4">
    <name type="scientific">Mycolicibacterium aurum</name>
    <name type="common">Mycobacterium aurum</name>
    <dbReference type="NCBI Taxonomy" id="1791"/>
    <lineage>
        <taxon>Bacteria</taxon>
        <taxon>Bacillati</taxon>
        <taxon>Actinomycetota</taxon>
        <taxon>Actinomycetes</taxon>
        <taxon>Mycobacteriales</taxon>
        <taxon>Mycobacteriaceae</taxon>
        <taxon>Mycolicibacterium</taxon>
    </lineage>
</organism>
<dbReference type="EMBL" id="LR134356">
    <property type="protein sequence ID" value="VEG51588.1"/>
    <property type="molecule type" value="Genomic_DNA"/>
</dbReference>
<dbReference type="InterPro" id="IPR036291">
    <property type="entry name" value="NAD(P)-bd_dom_sf"/>
</dbReference>
<dbReference type="Pfam" id="PF01370">
    <property type="entry name" value="Epimerase"/>
    <property type="match status" value="1"/>
</dbReference>
<dbReference type="PANTHER" id="PTHR43245">
    <property type="entry name" value="BIFUNCTIONAL POLYMYXIN RESISTANCE PROTEIN ARNA"/>
    <property type="match status" value="1"/>
</dbReference>
<dbReference type="OrthoDB" id="3205647at2"/>
<evidence type="ECO:0000313" key="3">
    <source>
        <dbReference type="EMBL" id="VEG51588.1"/>
    </source>
</evidence>
<evidence type="ECO:0000313" key="4">
    <source>
        <dbReference type="Proteomes" id="UP000279306"/>
    </source>
</evidence>
<reference evidence="3 4" key="1">
    <citation type="submission" date="2018-12" db="EMBL/GenBank/DDBJ databases">
        <authorList>
            <consortium name="Pathogen Informatics"/>
        </authorList>
    </citation>
    <scope>NUCLEOTIDE SEQUENCE [LARGE SCALE GENOMIC DNA]</scope>
    <source>
        <strain evidence="3 4">NCTC10437</strain>
    </source>
</reference>
<proteinExistence type="predicted"/>
<keyword evidence="3" id="KW-0413">Isomerase</keyword>
<accession>A0A3S5EIY1</accession>
<dbReference type="InterPro" id="IPR050177">
    <property type="entry name" value="Lipid_A_modif_metabolic_enz"/>
</dbReference>
<dbReference type="AlphaFoldDB" id="A0A3S5EIY1"/>
<dbReference type="SUPFAM" id="SSF51735">
    <property type="entry name" value="NAD(P)-binding Rossmann-fold domains"/>
    <property type="match status" value="1"/>
</dbReference>
<feature type="region of interest" description="Disordered" evidence="1">
    <location>
        <begin position="147"/>
        <end position="170"/>
    </location>
</feature>
<dbReference type="RefSeq" id="WP_048632295.1">
    <property type="nucleotide sequence ID" value="NZ_CVQQ01000006.1"/>
</dbReference>
<dbReference type="KEGG" id="mauu:NCTC10437_00700"/>
<dbReference type="InterPro" id="IPR001509">
    <property type="entry name" value="Epimerase_deHydtase"/>
</dbReference>
<dbReference type="Gene3D" id="3.40.50.720">
    <property type="entry name" value="NAD(P)-binding Rossmann-like Domain"/>
    <property type="match status" value="1"/>
</dbReference>
<dbReference type="PANTHER" id="PTHR43245:SF52">
    <property type="entry name" value="NAD-DEPENDENT EPIMERASE_DEHYDRATASE"/>
    <property type="match status" value="1"/>
</dbReference>
<evidence type="ECO:0000256" key="1">
    <source>
        <dbReference type="SAM" id="MobiDB-lite"/>
    </source>
</evidence>